<evidence type="ECO:0000256" key="1">
    <source>
        <dbReference type="ARBA" id="ARBA00004496"/>
    </source>
</evidence>
<dbReference type="InterPro" id="IPR045055">
    <property type="entry name" value="DNA2/NAM7-like"/>
</dbReference>
<sequence length="1824" mass="204513">MDTIDNNQIFRVATPFLKVLTHHSLCDSLSVDVYAGKIYRYFGGINGETAISFLSNLGRRSISMLEQDASFPVSWQPDTTCTLLLTCLLRLVRRERKALLNDDLPKLVDDLQRFVVLLQEDESFGPAADRCTSYLDILRRLMESATLLLGDAEFHPGARGQPGPVRSTFPMDAHIPGGNHDNDYANICSIQILPTYGEIISRHPEYLPTTDFLQAHFLQDPVRRHIDTAFRLLRHDTFGPLKEALNGFLANDDEVTSNAHQLMDNNVRAHVYAGAQIKRVFVGQRTGLEAILSFSTPQQLRKSSPADKRRWWQESSRLEQGALACYISHDEGKKRSLFFIITHKSTDEQDDDPQKSTLVSKHSGPTVTVKLATESLECLALLIRLHTSKQSGILVDLPGVIPETFVPVLTNLQRIMSEGELPFSQWILPTHGNAGEPPQQLTIPPPAYARKQGFVFKLDSITLDKRSPLRLNPSTSHEDIDLDKFEKSTGLNRSQCRALTTALTHEYALIQGPPGTGKSHVGVQLVRTLLAHKEEASLGPVLIICYTNHALDQFLVHLLNCGIEKIIRIGGQSRCEELDGKNLRVVSSSIPKSTVETRDLGEAYSELEELSETADHCLASLRFVRKDRPNREMLSRYLPRRHPEIWRQFPPKGEDDDGFTRVGGDSVELWLGKKPAQENLEAVRAVESQRIDVLLGRAKRDVHALDQVQRWVLTEFWIKCMIEQQTGILFESMDEARQYRKQIDGIHAEVNRRAVMEADVVGVTTTGLARNIDMLRRIGSKVIVCEEAAEVMEPHLISATMPKVEHFIQIGDHRQLRPQVQNYLQFSMETQAGLSYQLDRSQFERRAVGEPGLAPLPVAQLNAQRRMRPEISRLIRRIYPQLKDHPSVLKLPDVVGMRKNLFWLDHEHPEDSKDDGARVKSYSNAWEAEMATALVRHVVRQGEYSSSDIALLTPYSGQLQKLKAALSKDFEVFLSDRDMEKLALEGFVDDATKDVDPTSHKTVEKKALLQTIRLATVDNFQGEEAKVIIVSLVRSNTNCKVGFLRTENRINVLLSRAQHGMYLIGNSRTYRNVKMWADVHEQMTEMEATGDSIALCCPRHPDTPIECAEPDDFLRHSPEGGCDLPCDRRLEPCGHQCPVSCHSQALHDAFPCPQPCPRFRTTCNHACPGLCGQKCKPCVVKVDDVQLPCGHIQNQVLCYRTLDLKQIKCSAMVEKVVPGCGHKLVIECFKDVTSAIFLCPTACGHTLPCSHPCPGTCGRCRSEPREGKPTFRHQVCQKVCARPYSTCNHLCPKKCHQGNDCGSCERSCEVQCPHSRCSSQCQKPCAPCIERCAWSCQHQGSCTMPCAAPCDRLPCDERCVRLLKCGHQCPSLCGEECPQDYCQACCSRKDDRVDMLEFKTYEEIDLNETPIVVLGCGHFFTAETLDGLVGMHEVYTVDKTGSYNGLKDLSILANAVPSCPDCKRPIRQFATKRYNRVINRAVLDETSKRFLTSGRQQLTKLEKKLDNFERTLESSREAFKRSSTRNTKMRWAIGAELATAAKDLSSNMKLEHQPTKRLLDAVLTFQLNRRAAESLEQGMNKLNIDSGPASVHVSAPAYDQQVTLGALMVYIRVKEVMIQDAIHLSMNFQKTPVGLLTYCKHVVAEASNATLPRLVIAASLSYGRVVQLHERFRRKHCNATQASGDGTDEGKEDKARKEEEEEEGRVKTAKKLLADALTLCDTLPNTESERKAIEATLRLYKTEWYEKVTPEELAAIKTAMVSGRGGIATHSGHWYNCENGHPFAIGECGMPMELARCPECNAQIGGQHHQAVSGVTRAENIERD</sequence>
<evidence type="ECO:0000256" key="2">
    <source>
        <dbReference type="ARBA" id="ARBA00022490"/>
    </source>
</evidence>
<keyword evidence="6" id="KW-0347">Helicase</keyword>
<protein>
    <recommendedName>
        <fullName evidence="11">RZ-type domain-containing protein</fullName>
    </recommendedName>
</protein>
<dbReference type="CDD" id="cd17936">
    <property type="entry name" value="EEXXEc_NFX1"/>
    <property type="match status" value="1"/>
</dbReference>
<gene>
    <name evidence="12" type="ORF">QBC32DRAFT_355035</name>
</gene>
<evidence type="ECO:0000256" key="7">
    <source>
        <dbReference type="ARBA" id="ARBA00022833"/>
    </source>
</evidence>
<organism evidence="12 13">
    <name type="scientific">Pseudoneurospora amorphoporcata</name>
    <dbReference type="NCBI Taxonomy" id="241081"/>
    <lineage>
        <taxon>Eukaryota</taxon>
        <taxon>Fungi</taxon>
        <taxon>Dikarya</taxon>
        <taxon>Ascomycota</taxon>
        <taxon>Pezizomycotina</taxon>
        <taxon>Sordariomycetes</taxon>
        <taxon>Sordariomycetidae</taxon>
        <taxon>Sordariales</taxon>
        <taxon>Sordariaceae</taxon>
        <taxon>Pseudoneurospora</taxon>
    </lineage>
</organism>
<dbReference type="GO" id="GO:0005737">
    <property type="term" value="C:cytoplasm"/>
    <property type="evidence" value="ECO:0007669"/>
    <property type="project" value="UniProtKB-SubCell"/>
</dbReference>
<dbReference type="InterPro" id="IPR027417">
    <property type="entry name" value="P-loop_NTPase"/>
</dbReference>
<keyword evidence="6" id="KW-0547">Nucleotide-binding</keyword>
<keyword evidence="6" id="KW-0067">ATP-binding</keyword>
<evidence type="ECO:0000256" key="5">
    <source>
        <dbReference type="ARBA" id="ARBA00022771"/>
    </source>
</evidence>
<dbReference type="InterPro" id="IPR046439">
    <property type="entry name" value="ZF_RZ_dom"/>
</dbReference>
<comment type="subcellular location">
    <subcellularLocation>
        <location evidence="1">Cytoplasm</location>
    </subcellularLocation>
</comment>
<dbReference type="GO" id="GO:0031380">
    <property type="term" value="C:nuclear RNA-directed RNA polymerase complex"/>
    <property type="evidence" value="ECO:0007669"/>
    <property type="project" value="TreeGrafter"/>
</dbReference>
<evidence type="ECO:0000313" key="12">
    <source>
        <dbReference type="EMBL" id="KAK3947200.1"/>
    </source>
</evidence>
<evidence type="ECO:0000256" key="9">
    <source>
        <dbReference type="SAM" id="Coils"/>
    </source>
</evidence>
<dbReference type="InterPro" id="IPR041679">
    <property type="entry name" value="DNA2/NAM7-like_C"/>
</dbReference>
<keyword evidence="2" id="KW-0963">Cytoplasm</keyword>
<reference evidence="12" key="2">
    <citation type="submission" date="2023-06" db="EMBL/GenBank/DDBJ databases">
        <authorList>
            <consortium name="Lawrence Berkeley National Laboratory"/>
            <person name="Mondo S.J."/>
            <person name="Hensen N."/>
            <person name="Bonometti L."/>
            <person name="Westerberg I."/>
            <person name="Brannstrom I.O."/>
            <person name="Guillou S."/>
            <person name="Cros-Aarteil S."/>
            <person name="Calhoun S."/>
            <person name="Haridas S."/>
            <person name="Kuo A."/>
            <person name="Pangilinan J."/>
            <person name="Riley R."/>
            <person name="Labutti K."/>
            <person name="Andreopoulos B."/>
            <person name="Lipzen A."/>
            <person name="Chen C."/>
            <person name="Yanf M."/>
            <person name="Daum C."/>
            <person name="Ng V."/>
            <person name="Clum A."/>
            <person name="Steindorff A."/>
            <person name="Ohm R."/>
            <person name="Martin F."/>
            <person name="Silar P."/>
            <person name="Natvig D."/>
            <person name="Lalanne C."/>
            <person name="Gautier V."/>
            <person name="Ament-Velasquez S.L."/>
            <person name="Kruys A."/>
            <person name="Hutchinson M.I."/>
            <person name="Powell A.J."/>
            <person name="Barry K."/>
            <person name="Miller A.N."/>
            <person name="Grigoriev I.V."/>
            <person name="Debuchy R."/>
            <person name="Gladieux P."/>
            <person name="Thoren M.H."/>
            <person name="Johannesson H."/>
        </authorList>
    </citation>
    <scope>NUCLEOTIDE SEQUENCE</scope>
    <source>
        <strain evidence="12">CBS 626.80</strain>
    </source>
</reference>
<dbReference type="Proteomes" id="UP001303222">
    <property type="component" value="Unassembled WGS sequence"/>
</dbReference>
<keyword evidence="8" id="KW-0391">Immunity</keyword>
<dbReference type="InterPro" id="IPR041677">
    <property type="entry name" value="DNA2/NAM7_AAA_11"/>
</dbReference>
<keyword evidence="4" id="KW-0677">Repeat</keyword>
<dbReference type="EMBL" id="MU859390">
    <property type="protein sequence ID" value="KAK3947200.1"/>
    <property type="molecule type" value="Genomic_DNA"/>
</dbReference>
<dbReference type="GO" id="GO:0002376">
    <property type="term" value="P:immune system process"/>
    <property type="evidence" value="ECO:0007669"/>
    <property type="project" value="UniProtKB-KW"/>
</dbReference>
<name>A0AAN6NJX1_9PEZI</name>
<reference evidence="12" key="1">
    <citation type="journal article" date="2023" name="Mol. Phylogenet. Evol.">
        <title>Genome-scale phylogeny and comparative genomics of the fungal order Sordariales.</title>
        <authorList>
            <person name="Hensen N."/>
            <person name="Bonometti L."/>
            <person name="Westerberg I."/>
            <person name="Brannstrom I.O."/>
            <person name="Guillou S."/>
            <person name="Cros-Aarteil S."/>
            <person name="Calhoun S."/>
            <person name="Haridas S."/>
            <person name="Kuo A."/>
            <person name="Mondo S."/>
            <person name="Pangilinan J."/>
            <person name="Riley R."/>
            <person name="LaButti K."/>
            <person name="Andreopoulos B."/>
            <person name="Lipzen A."/>
            <person name="Chen C."/>
            <person name="Yan M."/>
            <person name="Daum C."/>
            <person name="Ng V."/>
            <person name="Clum A."/>
            <person name="Steindorff A."/>
            <person name="Ohm R.A."/>
            <person name="Martin F."/>
            <person name="Silar P."/>
            <person name="Natvig D.O."/>
            <person name="Lalanne C."/>
            <person name="Gautier V."/>
            <person name="Ament-Velasquez S.L."/>
            <person name="Kruys A."/>
            <person name="Hutchinson M.I."/>
            <person name="Powell A.J."/>
            <person name="Barry K."/>
            <person name="Miller A.N."/>
            <person name="Grigoriev I.V."/>
            <person name="Debuchy R."/>
            <person name="Gladieux P."/>
            <person name="Hiltunen Thoren M."/>
            <person name="Johannesson H."/>
        </authorList>
    </citation>
    <scope>NUCLEOTIDE SEQUENCE</scope>
    <source>
        <strain evidence="12">CBS 626.80</strain>
    </source>
</reference>
<evidence type="ECO:0000259" key="11">
    <source>
        <dbReference type="PROSITE" id="PS51981"/>
    </source>
</evidence>
<dbReference type="SMART" id="SM00438">
    <property type="entry name" value="ZnF_NFX"/>
    <property type="match status" value="3"/>
</dbReference>
<keyword evidence="5" id="KW-0863">Zinc-finger</keyword>
<dbReference type="PROSITE" id="PS51981">
    <property type="entry name" value="ZF_RZ"/>
    <property type="match status" value="1"/>
</dbReference>
<dbReference type="FunFam" id="3.40.50.300:FF:001660">
    <property type="entry name" value="NF-X1 finger and helicase protein, putative"/>
    <property type="match status" value="1"/>
</dbReference>
<keyword evidence="3" id="KW-0479">Metal-binding</keyword>
<dbReference type="CDD" id="cd18808">
    <property type="entry name" value="SF1_C_Upf1"/>
    <property type="match status" value="1"/>
</dbReference>
<dbReference type="GO" id="GO:0004386">
    <property type="term" value="F:helicase activity"/>
    <property type="evidence" value="ECO:0007669"/>
    <property type="project" value="InterPro"/>
</dbReference>
<dbReference type="PANTHER" id="PTHR10887:SF445">
    <property type="entry name" value="NFX1-TYPE ZINC FINGER-CONTAINING PROTEIN 1"/>
    <property type="match status" value="1"/>
</dbReference>
<dbReference type="SUPFAM" id="SSF52540">
    <property type="entry name" value="P-loop containing nucleoside triphosphate hydrolases"/>
    <property type="match status" value="1"/>
</dbReference>
<keyword evidence="6" id="KW-0378">Hydrolase</keyword>
<feature type="domain" description="RZ-type" evidence="11">
    <location>
        <begin position="1748"/>
        <end position="1824"/>
    </location>
</feature>
<feature type="coiled-coil region" evidence="9">
    <location>
        <begin position="1491"/>
        <end position="1518"/>
    </location>
</feature>
<dbReference type="GO" id="GO:0008270">
    <property type="term" value="F:zinc ion binding"/>
    <property type="evidence" value="ECO:0007669"/>
    <property type="project" value="UniProtKB-KW"/>
</dbReference>
<dbReference type="Pfam" id="PF20173">
    <property type="entry name" value="ZnF_RZ-type"/>
    <property type="match status" value="1"/>
</dbReference>
<proteinExistence type="predicted"/>
<dbReference type="Gene3D" id="3.40.50.300">
    <property type="entry name" value="P-loop containing nucleotide triphosphate hydrolases"/>
    <property type="match status" value="2"/>
</dbReference>
<dbReference type="PANTHER" id="PTHR10887">
    <property type="entry name" value="DNA2/NAM7 HELICASE FAMILY"/>
    <property type="match status" value="1"/>
</dbReference>
<evidence type="ECO:0000256" key="10">
    <source>
        <dbReference type="SAM" id="MobiDB-lite"/>
    </source>
</evidence>
<dbReference type="GO" id="GO:0031048">
    <property type="term" value="P:regulatory ncRNA-mediated heterochromatin formation"/>
    <property type="evidence" value="ECO:0007669"/>
    <property type="project" value="TreeGrafter"/>
</dbReference>
<evidence type="ECO:0000256" key="3">
    <source>
        <dbReference type="ARBA" id="ARBA00022723"/>
    </source>
</evidence>
<dbReference type="Pfam" id="PF13086">
    <property type="entry name" value="AAA_11"/>
    <property type="match status" value="1"/>
</dbReference>
<dbReference type="CDD" id="cd06008">
    <property type="entry name" value="NF-X1-zinc-finger"/>
    <property type="match status" value="1"/>
</dbReference>
<keyword evidence="9" id="KW-0175">Coiled coil</keyword>
<feature type="compositionally biased region" description="Basic and acidic residues" evidence="10">
    <location>
        <begin position="1688"/>
        <end position="1698"/>
    </location>
</feature>
<evidence type="ECO:0000256" key="4">
    <source>
        <dbReference type="ARBA" id="ARBA00022737"/>
    </source>
</evidence>
<comment type="caution">
    <text evidence="12">The sequence shown here is derived from an EMBL/GenBank/DDBJ whole genome shotgun (WGS) entry which is preliminary data.</text>
</comment>
<dbReference type="Pfam" id="PF13087">
    <property type="entry name" value="AAA_12"/>
    <property type="match status" value="1"/>
</dbReference>
<feature type="region of interest" description="Disordered" evidence="10">
    <location>
        <begin position="1676"/>
        <end position="1707"/>
    </location>
</feature>
<evidence type="ECO:0000256" key="6">
    <source>
        <dbReference type="ARBA" id="ARBA00022806"/>
    </source>
</evidence>
<keyword evidence="13" id="KW-1185">Reference proteome</keyword>
<evidence type="ECO:0000256" key="8">
    <source>
        <dbReference type="ARBA" id="ARBA00022859"/>
    </source>
</evidence>
<accession>A0AAN6NJX1</accession>
<evidence type="ECO:0000313" key="13">
    <source>
        <dbReference type="Proteomes" id="UP001303222"/>
    </source>
</evidence>
<keyword evidence="7" id="KW-0862">Zinc</keyword>
<dbReference type="InterPro" id="IPR047187">
    <property type="entry name" value="SF1_C_Upf1"/>
</dbReference>
<dbReference type="InterPro" id="IPR000967">
    <property type="entry name" value="Znf_NFX1"/>
</dbReference>